<evidence type="ECO:0000256" key="13">
    <source>
        <dbReference type="SAM" id="Phobius"/>
    </source>
</evidence>
<dbReference type="InterPro" id="IPR008915">
    <property type="entry name" value="Peptidase_M50"/>
</dbReference>
<keyword evidence="5" id="KW-0645">Protease</keyword>
<reference evidence="15 16" key="1">
    <citation type="journal article" date="2016" name="Nat. Commun.">
        <title>Thousands of microbial genomes shed light on interconnected biogeochemical processes in an aquifer system.</title>
        <authorList>
            <person name="Anantharaman K."/>
            <person name="Brown C.T."/>
            <person name="Hug L.A."/>
            <person name="Sharon I."/>
            <person name="Castelle C.J."/>
            <person name="Probst A.J."/>
            <person name="Thomas B.C."/>
            <person name="Singh A."/>
            <person name="Wilkins M.J."/>
            <person name="Karaoz U."/>
            <person name="Brodie E.L."/>
            <person name="Williams K.H."/>
            <person name="Hubbard S.S."/>
            <person name="Banfield J.F."/>
        </authorList>
    </citation>
    <scope>NUCLEOTIDE SEQUENCE [LARGE SCALE GENOMIC DNA]</scope>
</reference>
<feature type="domain" description="Peptidase M50" evidence="14">
    <location>
        <begin position="129"/>
        <end position="183"/>
    </location>
</feature>
<feature type="transmembrane region" description="Helical" evidence="13">
    <location>
        <begin position="50"/>
        <end position="69"/>
    </location>
</feature>
<name>A0A1F5BZC9_9BACT</name>
<evidence type="ECO:0000256" key="8">
    <source>
        <dbReference type="ARBA" id="ARBA00022801"/>
    </source>
</evidence>
<comment type="similarity">
    <text evidence="3">Belongs to the peptidase M50B family.</text>
</comment>
<evidence type="ECO:0000256" key="4">
    <source>
        <dbReference type="ARBA" id="ARBA00022475"/>
    </source>
</evidence>
<evidence type="ECO:0000256" key="2">
    <source>
        <dbReference type="ARBA" id="ARBA00004651"/>
    </source>
</evidence>
<dbReference type="Proteomes" id="UP000178395">
    <property type="component" value="Unassembled WGS sequence"/>
</dbReference>
<comment type="caution">
    <text evidence="15">The sequence shown here is derived from an EMBL/GenBank/DDBJ whole genome shotgun (WGS) entry which is preliminary data.</text>
</comment>
<dbReference type="GO" id="GO:0005886">
    <property type="term" value="C:plasma membrane"/>
    <property type="evidence" value="ECO:0007669"/>
    <property type="project" value="UniProtKB-SubCell"/>
</dbReference>
<evidence type="ECO:0000256" key="1">
    <source>
        <dbReference type="ARBA" id="ARBA00001947"/>
    </source>
</evidence>
<dbReference type="GO" id="GO:0046872">
    <property type="term" value="F:metal ion binding"/>
    <property type="evidence" value="ECO:0007669"/>
    <property type="project" value="UniProtKB-KW"/>
</dbReference>
<dbReference type="CDD" id="cd06158">
    <property type="entry name" value="S2P-M50_like_1"/>
    <property type="match status" value="1"/>
</dbReference>
<comment type="subcellular location">
    <subcellularLocation>
        <location evidence="2">Cell membrane</location>
        <topology evidence="2">Multi-pass membrane protein</topology>
    </subcellularLocation>
</comment>
<evidence type="ECO:0000256" key="5">
    <source>
        <dbReference type="ARBA" id="ARBA00022670"/>
    </source>
</evidence>
<feature type="transmembrane region" description="Helical" evidence="13">
    <location>
        <begin position="6"/>
        <end position="29"/>
    </location>
</feature>
<sequence>MAIEFYVFYIAVLIFSVVIHEVSHGTIANRLGDPTAKFAGRLTLNPIKHLDLWGSIILPVFLILVRSPILFGWAKPVPYNPYNLKNQKWGPAMVAAAGPASNLLLAVFFGLIIRLAGAFDQSGFFGLLAGYFQIIVFLNLTLAIFNLLPIPPLDGSKVLFAALPYSYEHIRVFLEQYGLVILLFVLFFGGNFIFPVIRFLFQIITGTDIF</sequence>
<keyword evidence="9" id="KW-0862">Zinc</keyword>
<protein>
    <recommendedName>
        <fullName evidence="14">Peptidase M50 domain-containing protein</fullName>
    </recommendedName>
</protein>
<feature type="transmembrane region" description="Helical" evidence="13">
    <location>
        <begin position="89"/>
        <end position="112"/>
    </location>
</feature>
<evidence type="ECO:0000313" key="15">
    <source>
        <dbReference type="EMBL" id="OGD35961.1"/>
    </source>
</evidence>
<evidence type="ECO:0000256" key="11">
    <source>
        <dbReference type="ARBA" id="ARBA00023049"/>
    </source>
</evidence>
<accession>A0A1F5BZC9</accession>
<evidence type="ECO:0000256" key="10">
    <source>
        <dbReference type="ARBA" id="ARBA00022989"/>
    </source>
</evidence>
<feature type="transmembrane region" description="Helical" evidence="13">
    <location>
        <begin position="124"/>
        <end position="148"/>
    </location>
</feature>
<dbReference type="PANTHER" id="PTHR35864:SF1">
    <property type="entry name" value="ZINC METALLOPROTEASE YWHC-RELATED"/>
    <property type="match status" value="1"/>
</dbReference>
<dbReference type="GO" id="GO:0006508">
    <property type="term" value="P:proteolysis"/>
    <property type="evidence" value="ECO:0007669"/>
    <property type="project" value="UniProtKB-KW"/>
</dbReference>
<dbReference type="InterPro" id="IPR044537">
    <property type="entry name" value="Rip2-like"/>
</dbReference>
<evidence type="ECO:0000256" key="3">
    <source>
        <dbReference type="ARBA" id="ARBA00007931"/>
    </source>
</evidence>
<proteinExistence type="inferred from homology"/>
<evidence type="ECO:0000256" key="9">
    <source>
        <dbReference type="ARBA" id="ARBA00022833"/>
    </source>
</evidence>
<evidence type="ECO:0000256" key="12">
    <source>
        <dbReference type="ARBA" id="ARBA00023136"/>
    </source>
</evidence>
<keyword evidence="11" id="KW-0482">Metalloprotease</keyword>
<dbReference type="EMBL" id="MEYJ01000012">
    <property type="protein sequence ID" value="OGD35961.1"/>
    <property type="molecule type" value="Genomic_DNA"/>
</dbReference>
<keyword evidence="7" id="KW-0479">Metal-binding</keyword>
<keyword evidence="12 13" id="KW-0472">Membrane</keyword>
<dbReference type="PANTHER" id="PTHR35864">
    <property type="entry name" value="ZINC METALLOPROTEASE MJ0611-RELATED"/>
    <property type="match status" value="1"/>
</dbReference>
<dbReference type="AlphaFoldDB" id="A0A1F5BZC9"/>
<feature type="domain" description="Peptidase M50" evidence="14">
    <location>
        <begin position="9"/>
        <end position="113"/>
    </location>
</feature>
<evidence type="ECO:0000313" key="16">
    <source>
        <dbReference type="Proteomes" id="UP000178395"/>
    </source>
</evidence>
<keyword evidence="8" id="KW-0378">Hydrolase</keyword>
<keyword evidence="6 13" id="KW-0812">Transmembrane</keyword>
<gene>
    <name evidence="15" type="ORF">A2W39_02465</name>
</gene>
<keyword evidence="10 13" id="KW-1133">Transmembrane helix</keyword>
<comment type="cofactor">
    <cofactor evidence="1">
        <name>Zn(2+)</name>
        <dbReference type="ChEBI" id="CHEBI:29105"/>
    </cofactor>
</comment>
<keyword evidence="4" id="KW-1003">Cell membrane</keyword>
<evidence type="ECO:0000256" key="7">
    <source>
        <dbReference type="ARBA" id="ARBA00022723"/>
    </source>
</evidence>
<feature type="transmembrane region" description="Helical" evidence="13">
    <location>
        <begin position="177"/>
        <end position="201"/>
    </location>
</feature>
<dbReference type="GO" id="GO:0008237">
    <property type="term" value="F:metallopeptidase activity"/>
    <property type="evidence" value="ECO:0007669"/>
    <property type="project" value="UniProtKB-KW"/>
</dbReference>
<dbReference type="InterPro" id="IPR052348">
    <property type="entry name" value="Metallopeptidase_M50B"/>
</dbReference>
<dbReference type="Pfam" id="PF02163">
    <property type="entry name" value="Peptidase_M50"/>
    <property type="match status" value="2"/>
</dbReference>
<evidence type="ECO:0000259" key="14">
    <source>
        <dbReference type="Pfam" id="PF02163"/>
    </source>
</evidence>
<organism evidence="15 16">
    <name type="scientific">Candidatus Azambacteria bacterium RIFCSPHIGHO2_01_46_10</name>
    <dbReference type="NCBI Taxonomy" id="1797293"/>
    <lineage>
        <taxon>Bacteria</taxon>
        <taxon>Candidatus Azamiibacteriota</taxon>
    </lineage>
</organism>
<evidence type="ECO:0000256" key="6">
    <source>
        <dbReference type="ARBA" id="ARBA00022692"/>
    </source>
</evidence>